<dbReference type="RefSeq" id="XP_007869849.1">
    <property type="nucleotide sequence ID" value="XM_007871658.1"/>
</dbReference>
<dbReference type="PANTHER" id="PTHR15549:SF26">
    <property type="entry name" value="AXIAL BUDDING PATTERN PROTEIN 2-RELATED"/>
    <property type="match status" value="1"/>
</dbReference>
<feature type="compositionally biased region" description="Low complexity" evidence="5">
    <location>
        <begin position="221"/>
        <end position="235"/>
    </location>
</feature>
<dbReference type="KEGG" id="gtr:GLOTRDRAFT_107920"/>
<dbReference type="InterPro" id="IPR051694">
    <property type="entry name" value="Immunoregulatory_rcpt-like"/>
</dbReference>
<feature type="transmembrane region" description="Helical" evidence="6">
    <location>
        <begin position="253"/>
        <end position="275"/>
    </location>
</feature>
<evidence type="ECO:0000313" key="8">
    <source>
        <dbReference type="EMBL" id="EPQ51990.1"/>
    </source>
</evidence>
<keyword evidence="2 6" id="KW-0812">Transmembrane</keyword>
<feature type="signal peptide" evidence="7">
    <location>
        <begin position="1"/>
        <end position="20"/>
    </location>
</feature>
<evidence type="ECO:0000256" key="4">
    <source>
        <dbReference type="ARBA" id="ARBA00023136"/>
    </source>
</evidence>
<dbReference type="GO" id="GO:0016020">
    <property type="term" value="C:membrane"/>
    <property type="evidence" value="ECO:0007669"/>
    <property type="project" value="UniProtKB-SubCell"/>
</dbReference>
<accession>S7RCS2</accession>
<evidence type="ECO:0000256" key="3">
    <source>
        <dbReference type="ARBA" id="ARBA00022989"/>
    </source>
</evidence>
<dbReference type="AlphaFoldDB" id="S7RCS2"/>
<comment type="subcellular location">
    <subcellularLocation>
        <location evidence="1">Membrane</location>
        <topology evidence="1">Single-pass membrane protein</topology>
    </subcellularLocation>
</comment>
<feature type="region of interest" description="Disordered" evidence="5">
    <location>
        <begin position="326"/>
        <end position="425"/>
    </location>
</feature>
<evidence type="ECO:0000256" key="2">
    <source>
        <dbReference type="ARBA" id="ARBA00022692"/>
    </source>
</evidence>
<name>S7RCS2_GLOTA</name>
<reference evidence="8 9" key="1">
    <citation type="journal article" date="2012" name="Science">
        <title>The Paleozoic origin of enzymatic lignin decomposition reconstructed from 31 fungal genomes.</title>
        <authorList>
            <person name="Floudas D."/>
            <person name="Binder M."/>
            <person name="Riley R."/>
            <person name="Barry K."/>
            <person name="Blanchette R.A."/>
            <person name="Henrissat B."/>
            <person name="Martinez A.T."/>
            <person name="Otillar R."/>
            <person name="Spatafora J.W."/>
            <person name="Yadav J.S."/>
            <person name="Aerts A."/>
            <person name="Benoit I."/>
            <person name="Boyd A."/>
            <person name="Carlson A."/>
            <person name="Copeland A."/>
            <person name="Coutinho P.M."/>
            <person name="de Vries R.P."/>
            <person name="Ferreira P."/>
            <person name="Findley K."/>
            <person name="Foster B."/>
            <person name="Gaskell J."/>
            <person name="Glotzer D."/>
            <person name="Gorecki P."/>
            <person name="Heitman J."/>
            <person name="Hesse C."/>
            <person name="Hori C."/>
            <person name="Igarashi K."/>
            <person name="Jurgens J.A."/>
            <person name="Kallen N."/>
            <person name="Kersten P."/>
            <person name="Kohler A."/>
            <person name="Kuees U."/>
            <person name="Kumar T.K.A."/>
            <person name="Kuo A."/>
            <person name="LaButti K."/>
            <person name="Larrondo L.F."/>
            <person name="Lindquist E."/>
            <person name="Ling A."/>
            <person name="Lombard V."/>
            <person name="Lucas S."/>
            <person name="Lundell T."/>
            <person name="Martin R."/>
            <person name="McLaughlin D.J."/>
            <person name="Morgenstern I."/>
            <person name="Morin E."/>
            <person name="Murat C."/>
            <person name="Nagy L.G."/>
            <person name="Nolan M."/>
            <person name="Ohm R.A."/>
            <person name="Patyshakuliyeva A."/>
            <person name="Rokas A."/>
            <person name="Ruiz-Duenas F.J."/>
            <person name="Sabat G."/>
            <person name="Salamov A."/>
            <person name="Samejima M."/>
            <person name="Schmutz J."/>
            <person name="Slot J.C."/>
            <person name="St John F."/>
            <person name="Stenlid J."/>
            <person name="Sun H."/>
            <person name="Sun S."/>
            <person name="Syed K."/>
            <person name="Tsang A."/>
            <person name="Wiebenga A."/>
            <person name="Young D."/>
            <person name="Pisabarro A."/>
            <person name="Eastwood D.C."/>
            <person name="Martin F."/>
            <person name="Cullen D."/>
            <person name="Grigoriev I.V."/>
            <person name="Hibbett D.S."/>
        </authorList>
    </citation>
    <scope>NUCLEOTIDE SEQUENCE [LARGE SCALE GENOMIC DNA]</scope>
    <source>
        <strain evidence="8 9">ATCC 11539</strain>
    </source>
</reference>
<keyword evidence="9" id="KW-1185">Reference proteome</keyword>
<feature type="compositionally biased region" description="Low complexity" evidence="5">
    <location>
        <begin position="330"/>
        <end position="344"/>
    </location>
</feature>
<feature type="compositionally biased region" description="Pro residues" evidence="5">
    <location>
        <begin position="404"/>
        <end position="414"/>
    </location>
</feature>
<dbReference type="Proteomes" id="UP000030669">
    <property type="component" value="Unassembled WGS sequence"/>
</dbReference>
<dbReference type="EMBL" id="KB469309">
    <property type="protein sequence ID" value="EPQ51990.1"/>
    <property type="molecule type" value="Genomic_DNA"/>
</dbReference>
<dbReference type="OMA" id="QCENATI"/>
<keyword evidence="7" id="KW-0732">Signal</keyword>
<sequence>MHRPLPFSILFGISIGLATAFSVNYGDPSQCDDFKVSWSGGNAPFSLVLVPLYGTPRNVSIPASAYDGSSGSFSTQIPFAENSQMQAVMYDSSGVLSGSLTQVKLVGGNTNGQSCNVTDPHPYFTYAWPDGQSPVQCQPFEFFAYDNATLPITLTILPAGQDPQVVQSNTTQQRFDWIAEIAAGTSVVFMMTDAQGHQGGASGLQVIQPSSNYTCLIYPTTSSSSTNPTSTSPSNKSGQNNGDEEHTISVGTIAGIAVGGAVVALLAAGAAFCLWRRCRPRRSRVAVLDLKERPMVDMDFHRPSREDYHVVSPFTALPLSDAAYLAGRPSHSQQSTSEWSSGKSAGYPPSHTPLRSSNASLFSPAPGGASSSTRVVVHQDYADADPAEVVELPPAYREDREPIPGLPAPNPPPVGSGSSRSGKRR</sequence>
<dbReference type="eggNOG" id="ENOG502SKDC">
    <property type="taxonomic scope" value="Eukaryota"/>
</dbReference>
<dbReference type="GeneID" id="19298870"/>
<dbReference type="HOGENOM" id="CLU_033085_1_0_1"/>
<feature type="chain" id="PRO_5004556328" description="Ig-like domain-containing protein" evidence="7">
    <location>
        <begin position="21"/>
        <end position="425"/>
    </location>
</feature>
<dbReference type="GO" id="GO:0071944">
    <property type="term" value="C:cell periphery"/>
    <property type="evidence" value="ECO:0007669"/>
    <property type="project" value="UniProtKB-ARBA"/>
</dbReference>
<feature type="region of interest" description="Disordered" evidence="5">
    <location>
        <begin position="221"/>
        <end position="245"/>
    </location>
</feature>
<feature type="compositionally biased region" description="Low complexity" evidence="5">
    <location>
        <begin position="415"/>
        <end position="425"/>
    </location>
</feature>
<keyword evidence="3 6" id="KW-1133">Transmembrane helix</keyword>
<proteinExistence type="predicted"/>
<evidence type="ECO:0000256" key="6">
    <source>
        <dbReference type="SAM" id="Phobius"/>
    </source>
</evidence>
<dbReference type="OrthoDB" id="2591431at2759"/>
<evidence type="ECO:0008006" key="10">
    <source>
        <dbReference type="Google" id="ProtNLM"/>
    </source>
</evidence>
<evidence type="ECO:0000313" key="9">
    <source>
        <dbReference type="Proteomes" id="UP000030669"/>
    </source>
</evidence>
<evidence type="ECO:0000256" key="5">
    <source>
        <dbReference type="SAM" id="MobiDB-lite"/>
    </source>
</evidence>
<dbReference type="STRING" id="670483.S7RCS2"/>
<organism evidence="8 9">
    <name type="scientific">Gloeophyllum trabeum (strain ATCC 11539 / FP-39264 / Madison 617)</name>
    <name type="common">Brown rot fungus</name>
    <dbReference type="NCBI Taxonomy" id="670483"/>
    <lineage>
        <taxon>Eukaryota</taxon>
        <taxon>Fungi</taxon>
        <taxon>Dikarya</taxon>
        <taxon>Basidiomycota</taxon>
        <taxon>Agaricomycotina</taxon>
        <taxon>Agaricomycetes</taxon>
        <taxon>Gloeophyllales</taxon>
        <taxon>Gloeophyllaceae</taxon>
        <taxon>Gloeophyllum</taxon>
    </lineage>
</organism>
<evidence type="ECO:0000256" key="1">
    <source>
        <dbReference type="ARBA" id="ARBA00004167"/>
    </source>
</evidence>
<gene>
    <name evidence="8" type="ORF">GLOTRDRAFT_107920</name>
</gene>
<dbReference type="PANTHER" id="PTHR15549">
    <property type="entry name" value="PAIRED IMMUNOGLOBULIN-LIKE TYPE 2 RECEPTOR"/>
    <property type="match status" value="1"/>
</dbReference>
<keyword evidence="4 6" id="KW-0472">Membrane</keyword>
<protein>
    <recommendedName>
        <fullName evidence="10">Ig-like domain-containing protein</fullName>
    </recommendedName>
</protein>
<evidence type="ECO:0000256" key="7">
    <source>
        <dbReference type="SAM" id="SignalP"/>
    </source>
</evidence>